<dbReference type="SUPFAM" id="SSF55979">
    <property type="entry name" value="DNA clamp"/>
    <property type="match status" value="1"/>
</dbReference>
<dbReference type="KEGG" id="vg:54979030"/>
<keyword evidence="4" id="KW-0808">Transferase</keyword>
<evidence type="ECO:0000256" key="4">
    <source>
        <dbReference type="ARBA" id="ARBA00022679"/>
    </source>
</evidence>
<evidence type="ECO:0000256" key="2">
    <source>
        <dbReference type="ARBA" id="ARBA00010752"/>
    </source>
</evidence>
<dbReference type="Pfam" id="PF02767">
    <property type="entry name" value="DNA_pol3_beta_2"/>
    <property type="match status" value="1"/>
</dbReference>
<evidence type="ECO:0000256" key="7">
    <source>
        <dbReference type="ARBA" id="ARBA00022932"/>
    </source>
</evidence>
<keyword evidence="8" id="KW-0238">DNA-binding</keyword>
<keyword evidence="3" id="KW-0963">Cytoplasm</keyword>
<comment type="similarity">
    <text evidence="2">Belongs to the beta sliding clamp family.</text>
</comment>
<dbReference type="InterPro" id="IPR022637">
    <property type="entry name" value="DNA_polIII_beta_cen"/>
</dbReference>
<evidence type="ECO:0000256" key="6">
    <source>
        <dbReference type="ARBA" id="ARBA00022705"/>
    </source>
</evidence>
<accession>A0A1L7DQD4</accession>
<evidence type="ECO:0000259" key="9">
    <source>
        <dbReference type="Pfam" id="PF02767"/>
    </source>
</evidence>
<feature type="domain" description="DNA polymerase III beta sliding clamp central" evidence="9">
    <location>
        <begin position="24"/>
        <end position="112"/>
    </location>
</feature>
<keyword evidence="6" id="KW-0235">DNA replication</keyword>
<dbReference type="GO" id="GO:0003887">
    <property type="term" value="F:DNA-directed DNA polymerase activity"/>
    <property type="evidence" value="ECO:0007669"/>
    <property type="project" value="UniProtKB-KW"/>
</dbReference>
<keyword evidence="5" id="KW-0548">Nucleotidyltransferase</keyword>
<comment type="subcellular location">
    <subcellularLocation>
        <location evidence="1">Cytoplasm</location>
    </subcellularLocation>
</comment>
<dbReference type="Proteomes" id="UP000222868">
    <property type="component" value="Segment"/>
</dbReference>
<dbReference type="Gene3D" id="3.10.150.10">
    <property type="entry name" value="DNA Polymerase III, subunit A, domain 2"/>
    <property type="match status" value="1"/>
</dbReference>
<dbReference type="InterPro" id="IPR046938">
    <property type="entry name" value="DNA_clamp_sf"/>
</dbReference>
<dbReference type="EMBL" id="KY316062">
    <property type="protein sequence ID" value="APU00328.1"/>
    <property type="molecule type" value="Genomic_DNA"/>
</dbReference>
<protein>
    <recommendedName>
        <fullName evidence="9">DNA polymerase III beta sliding clamp central domain-containing protein</fullName>
    </recommendedName>
</protein>
<dbReference type="GO" id="GO:0009360">
    <property type="term" value="C:DNA polymerase III complex"/>
    <property type="evidence" value="ECO:0007669"/>
    <property type="project" value="InterPro"/>
</dbReference>
<dbReference type="RefSeq" id="YP_009788896.1">
    <property type="nucleotide sequence ID" value="NC_047804.1"/>
</dbReference>
<evidence type="ECO:0000256" key="1">
    <source>
        <dbReference type="ARBA" id="ARBA00004496"/>
    </source>
</evidence>
<keyword evidence="11" id="KW-1185">Reference proteome</keyword>
<evidence type="ECO:0000313" key="10">
    <source>
        <dbReference type="EMBL" id="APU00328.1"/>
    </source>
</evidence>
<dbReference type="PANTHER" id="PTHR30478">
    <property type="entry name" value="DNA POLYMERASE III SUBUNIT BETA"/>
    <property type="match status" value="1"/>
</dbReference>
<evidence type="ECO:0000256" key="3">
    <source>
        <dbReference type="ARBA" id="ARBA00022490"/>
    </source>
</evidence>
<dbReference type="GO" id="GO:0008408">
    <property type="term" value="F:3'-5' exonuclease activity"/>
    <property type="evidence" value="ECO:0007669"/>
    <property type="project" value="InterPro"/>
</dbReference>
<dbReference type="GeneID" id="54979030"/>
<keyword evidence="7" id="KW-0239">DNA-directed DNA polymerase</keyword>
<dbReference type="Gene3D" id="3.70.10.10">
    <property type="match status" value="1"/>
</dbReference>
<evidence type="ECO:0000313" key="11">
    <source>
        <dbReference type="Proteomes" id="UP000222868"/>
    </source>
</evidence>
<dbReference type="GO" id="GO:0003677">
    <property type="term" value="F:DNA binding"/>
    <property type="evidence" value="ECO:0007669"/>
    <property type="project" value="UniProtKB-KW"/>
</dbReference>
<organism evidence="10 11">
    <name type="scientific">Ralstonia phage RS-PII-1</name>
    <dbReference type="NCBI Taxonomy" id="1932892"/>
    <lineage>
        <taxon>Viruses</taxon>
        <taxon>Duplodnaviria</taxon>
        <taxon>Heunggongvirae</taxon>
        <taxon>Uroviricota</taxon>
        <taxon>Caudoviricetes</taxon>
        <taxon>Autographivirales</taxon>
        <taxon>Autonotataviridae</taxon>
        <taxon>Sukuvirus</taxon>
        <taxon>Sukuvirus RSPII1</taxon>
    </lineage>
</organism>
<dbReference type="InterPro" id="IPR001001">
    <property type="entry name" value="DNA_polIII_beta"/>
</dbReference>
<sequence length="235" mass="25449">MLTLMTLPQPKLEKTMTTIRVSARALKAALILAAKGDIRYYLNGVKIEAGTNETRLIATDGHLLGAFREQQDNGVPLGEEVGFIIPRDVIDGMKLTKAATKTTVLSINVPDDGGLYELHNGPMVQRFAAVDGLFPQYRRVIPAIASDNSPASLNINLLARMGDAIQIFRDYPKFPAMRMDSGGTTANGLSNCTVIRTDSEDFVGVIMPLREECNVATSWVQGNATSQAEPLKEAA</sequence>
<proteinExistence type="inferred from homology"/>
<dbReference type="GO" id="GO:0006271">
    <property type="term" value="P:DNA strand elongation involved in DNA replication"/>
    <property type="evidence" value="ECO:0007669"/>
    <property type="project" value="TreeGrafter"/>
</dbReference>
<evidence type="ECO:0000256" key="8">
    <source>
        <dbReference type="ARBA" id="ARBA00023125"/>
    </source>
</evidence>
<reference evidence="10 11" key="1">
    <citation type="submission" date="2016-12" db="EMBL/GenBank/DDBJ databases">
        <title>Isolation, Whole Genome Sequencing Analysis of a Novel Lytic Bacteriophage RS-PII-1 infecting Ralstonia solanacearum.</title>
        <authorList>
            <person name="Su J."/>
            <person name="Liu J."/>
            <person name="Yu H."/>
            <person name="Guo Z."/>
            <person name="Sun H."/>
            <person name="Fan G."/>
            <person name="Gu G."/>
            <person name="Wang G."/>
        </authorList>
    </citation>
    <scope>NUCLEOTIDE SEQUENCE [LARGE SCALE GENOMIC DNA]</scope>
</reference>
<evidence type="ECO:0000256" key="5">
    <source>
        <dbReference type="ARBA" id="ARBA00022695"/>
    </source>
</evidence>
<name>A0A1L7DQD4_9CAUD</name>
<dbReference type="PANTHER" id="PTHR30478:SF0">
    <property type="entry name" value="BETA SLIDING CLAMP"/>
    <property type="match status" value="1"/>
</dbReference>